<protein>
    <submittedName>
        <fullName evidence="2 4">Uncharacterized protein</fullName>
    </submittedName>
</protein>
<sequence length="124" mass="12871">MSCRSRRVRGGEVGVVCAQYGGGVSAVRPARVYIVAVEEVVMMEEFVVMGKDVVVEAVFVLGKDGVVQEVLAVEEVLAVQGGCGGGGSLVVEEVVALEEPVMMGGDGSVDSPTLMHVQSDSDQN</sequence>
<reference evidence="2 3" key="2">
    <citation type="submission" date="2018-11" db="EMBL/GenBank/DDBJ databases">
        <authorList>
            <consortium name="Pathogen Informatics"/>
        </authorList>
    </citation>
    <scope>NUCLEOTIDE SEQUENCE [LARGE SCALE GENOMIC DNA]</scope>
    <source>
        <strain evidence="2 3">Costa Rica</strain>
    </source>
</reference>
<evidence type="ECO:0000313" key="4">
    <source>
        <dbReference type="WBParaSite" id="ACOC_0000033601-mRNA-1"/>
    </source>
</evidence>
<keyword evidence="3" id="KW-1185">Reference proteome</keyword>
<proteinExistence type="predicted"/>
<evidence type="ECO:0000256" key="1">
    <source>
        <dbReference type="SAM" id="MobiDB-lite"/>
    </source>
</evidence>
<gene>
    <name evidence="2" type="ORF">ACOC_LOCUS337</name>
</gene>
<reference evidence="4" key="1">
    <citation type="submission" date="2017-02" db="UniProtKB">
        <authorList>
            <consortium name="WormBaseParasite"/>
        </authorList>
    </citation>
    <scope>IDENTIFICATION</scope>
</reference>
<dbReference type="WBParaSite" id="ACOC_0000033601-mRNA-1">
    <property type="protein sequence ID" value="ACOC_0000033601-mRNA-1"/>
    <property type="gene ID" value="ACOC_0000033601"/>
</dbReference>
<name>A0A0R3PA20_ANGCS</name>
<evidence type="ECO:0000313" key="3">
    <source>
        <dbReference type="Proteomes" id="UP000267027"/>
    </source>
</evidence>
<accession>A0A0R3PA20</accession>
<feature type="region of interest" description="Disordered" evidence="1">
    <location>
        <begin position="105"/>
        <end position="124"/>
    </location>
</feature>
<organism evidence="4">
    <name type="scientific">Angiostrongylus costaricensis</name>
    <name type="common">Nematode worm</name>
    <dbReference type="NCBI Taxonomy" id="334426"/>
    <lineage>
        <taxon>Eukaryota</taxon>
        <taxon>Metazoa</taxon>
        <taxon>Ecdysozoa</taxon>
        <taxon>Nematoda</taxon>
        <taxon>Chromadorea</taxon>
        <taxon>Rhabditida</taxon>
        <taxon>Rhabditina</taxon>
        <taxon>Rhabditomorpha</taxon>
        <taxon>Strongyloidea</taxon>
        <taxon>Metastrongylidae</taxon>
        <taxon>Angiostrongylus</taxon>
    </lineage>
</organism>
<dbReference type="Proteomes" id="UP000267027">
    <property type="component" value="Unassembled WGS sequence"/>
</dbReference>
<evidence type="ECO:0000313" key="2">
    <source>
        <dbReference type="EMBL" id="VDM51922.1"/>
    </source>
</evidence>
<dbReference type="AlphaFoldDB" id="A0A0R3PA20"/>
<dbReference type="EMBL" id="UYYA01000030">
    <property type="protein sequence ID" value="VDM51922.1"/>
    <property type="molecule type" value="Genomic_DNA"/>
</dbReference>